<feature type="region of interest" description="Disordered" evidence="1">
    <location>
        <begin position="12"/>
        <end position="121"/>
    </location>
</feature>
<accession>A0A0W0F1F2</accession>
<feature type="compositionally biased region" description="Low complexity" evidence="1">
    <location>
        <begin position="81"/>
        <end position="92"/>
    </location>
</feature>
<reference evidence="2 3" key="1">
    <citation type="submission" date="2015-12" db="EMBL/GenBank/DDBJ databases">
        <title>Draft genome sequence of Moniliophthora roreri, the causal agent of frosty pod rot of cacao.</title>
        <authorList>
            <person name="Aime M.C."/>
            <person name="Diaz-Valderrama J.R."/>
            <person name="Kijpornyongpan T."/>
            <person name="Phillips-Mora W."/>
        </authorList>
    </citation>
    <scope>NUCLEOTIDE SEQUENCE [LARGE SCALE GENOMIC DNA]</scope>
    <source>
        <strain evidence="2 3">MCA 2952</strain>
    </source>
</reference>
<dbReference type="AlphaFoldDB" id="A0A0W0F1F2"/>
<proteinExistence type="predicted"/>
<feature type="compositionally biased region" description="Polar residues" evidence="1">
    <location>
        <begin position="15"/>
        <end position="30"/>
    </location>
</feature>
<dbReference type="EMBL" id="LATX01002395">
    <property type="protein sequence ID" value="KTB30147.1"/>
    <property type="molecule type" value="Genomic_DNA"/>
</dbReference>
<comment type="caution">
    <text evidence="2">The sequence shown here is derived from an EMBL/GenBank/DDBJ whole genome shotgun (WGS) entry which is preliminary data.</text>
</comment>
<evidence type="ECO:0000313" key="3">
    <source>
        <dbReference type="Proteomes" id="UP000054988"/>
    </source>
</evidence>
<dbReference type="Proteomes" id="UP000054988">
    <property type="component" value="Unassembled WGS sequence"/>
</dbReference>
<protein>
    <submittedName>
        <fullName evidence="2">Uncharacterized protein</fullName>
    </submittedName>
</protein>
<feature type="compositionally biased region" description="Basic and acidic residues" evidence="1">
    <location>
        <begin position="39"/>
        <end position="53"/>
    </location>
</feature>
<gene>
    <name evidence="2" type="ORF">WG66_17281</name>
</gene>
<name>A0A0W0F1F2_MONRR</name>
<organism evidence="2 3">
    <name type="scientific">Moniliophthora roreri</name>
    <name type="common">Frosty pod rot fungus</name>
    <name type="synonym">Monilia roreri</name>
    <dbReference type="NCBI Taxonomy" id="221103"/>
    <lineage>
        <taxon>Eukaryota</taxon>
        <taxon>Fungi</taxon>
        <taxon>Dikarya</taxon>
        <taxon>Basidiomycota</taxon>
        <taxon>Agaricomycotina</taxon>
        <taxon>Agaricomycetes</taxon>
        <taxon>Agaricomycetidae</taxon>
        <taxon>Agaricales</taxon>
        <taxon>Marasmiineae</taxon>
        <taxon>Marasmiaceae</taxon>
        <taxon>Moniliophthora</taxon>
    </lineage>
</organism>
<sequence>MVGSIFGQLFAKYASGSSRQAEGSRASTSKNKPRIQLSDSRREAREAALRERGLLPPRSATAPTNRSASEHETNQKAISQTSPSSESTSTSTPPLPPRPTSPALSDVSDTETLFEEPRAAVNPTMYTRESIWREVNDIEDYESRRVTTLAFMG</sequence>
<evidence type="ECO:0000313" key="2">
    <source>
        <dbReference type="EMBL" id="KTB30147.1"/>
    </source>
</evidence>
<evidence type="ECO:0000256" key="1">
    <source>
        <dbReference type="SAM" id="MobiDB-lite"/>
    </source>
</evidence>